<dbReference type="InterPro" id="IPR021087">
    <property type="entry name" value="Uncharacterised_PixA/AidA"/>
</dbReference>
<dbReference type="RefSeq" id="WP_023553575.1">
    <property type="nucleotide sequence ID" value="NZ_CM002285.1"/>
</dbReference>
<dbReference type="Gene3D" id="2.60.40.3910">
    <property type="entry name" value="Inclusion body protein"/>
    <property type="match status" value="1"/>
</dbReference>
<dbReference type="AlphaFoldDB" id="V6JI84"/>
<dbReference type="HOGENOM" id="CLU_108026_2_0_11"/>
<dbReference type="OrthoDB" id="8705346at2"/>
<gene>
    <name evidence="1" type="ORF">M878_43820</name>
</gene>
<dbReference type="InterPro" id="IPR038712">
    <property type="entry name" value="PixA-like_sf"/>
</dbReference>
<proteinExistence type="predicted"/>
<evidence type="ECO:0000313" key="1">
    <source>
        <dbReference type="EMBL" id="EST18846.1"/>
    </source>
</evidence>
<dbReference type="EMBL" id="AWQX01000386">
    <property type="protein sequence ID" value="EST18846.1"/>
    <property type="molecule type" value="Genomic_DNA"/>
</dbReference>
<keyword evidence="2" id="KW-1185">Reference proteome</keyword>
<dbReference type="PATRIC" id="fig|1352936.5.peg.9083"/>
<evidence type="ECO:0000313" key="2">
    <source>
        <dbReference type="Proteomes" id="UP000017984"/>
    </source>
</evidence>
<protein>
    <recommendedName>
        <fullName evidence="3">Inclusion body protein</fullName>
    </recommendedName>
</protein>
<sequence length="177" mass="20381">MTAEANEEALPAQASKIINVLISYDAFTIKERYPNPSQDPNNPTHVGHDLIYMTTRQDSIIGMPGAELNIAASPGDLIRWRETTLSLNFDYSALLYRYVSADQHLISPPQVRRIDARLPLPIPNSHEFETQDIEQHYWSTEVLKLGTVTYRFFFQLLDGKNRLGFFQWDPFITIKPR</sequence>
<evidence type="ECO:0008006" key="3">
    <source>
        <dbReference type="Google" id="ProtNLM"/>
    </source>
</evidence>
<organism evidence="1 2">
    <name type="scientific">Streptomyces roseochromogenus subsp. oscitans DS 12.976</name>
    <dbReference type="NCBI Taxonomy" id="1352936"/>
    <lineage>
        <taxon>Bacteria</taxon>
        <taxon>Bacillati</taxon>
        <taxon>Actinomycetota</taxon>
        <taxon>Actinomycetes</taxon>
        <taxon>Kitasatosporales</taxon>
        <taxon>Streptomycetaceae</taxon>
        <taxon>Streptomyces</taxon>
    </lineage>
</organism>
<reference evidence="1 2" key="1">
    <citation type="journal article" date="2014" name="Genome Announc.">
        <title>Draft Genome Sequence of Streptomyces roseochromogenes subsp. oscitans DS 12.976, Producer of the Aminocoumarin Antibiotic Clorobiocin.</title>
        <authorList>
            <person name="Ruckert C."/>
            <person name="Kalinowski J."/>
            <person name="Heide L."/>
            <person name="Apel A.K."/>
        </authorList>
    </citation>
    <scope>NUCLEOTIDE SEQUENCE [LARGE SCALE GENOMIC DNA]</scope>
    <source>
        <strain evidence="1 2">DS 12.976</strain>
    </source>
</reference>
<comment type="caution">
    <text evidence="1">The sequence shown here is derived from an EMBL/GenBank/DDBJ whole genome shotgun (WGS) entry which is preliminary data.</text>
</comment>
<dbReference type="Proteomes" id="UP000017984">
    <property type="component" value="Chromosome"/>
</dbReference>
<dbReference type="Pfam" id="PF12306">
    <property type="entry name" value="PixA"/>
    <property type="match status" value="1"/>
</dbReference>
<accession>V6JI84</accession>
<name>V6JI84_STRRC</name>